<dbReference type="GO" id="GO:0005886">
    <property type="term" value="C:plasma membrane"/>
    <property type="evidence" value="ECO:0007669"/>
    <property type="project" value="UniProtKB-SubCell"/>
</dbReference>
<dbReference type="Pfam" id="PF13927">
    <property type="entry name" value="Ig_3"/>
    <property type="match status" value="3"/>
</dbReference>
<name>A0AAD1VNA7_PELCU</name>
<dbReference type="InterPro" id="IPR036116">
    <property type="entry name" value="FN3_sf"/>
</dbReference>
<keyword evidence="7" id="KW-0130">Cell adhesion</keyword>
<evidence type="ECO:0000256" key="5">
    <source>
        <dbReference type="ARBA" id="ARBA00022729"/>
    </source>
</evidence>
<dbReference type="SMART" id="SM00408">
    <property type="entry name" value="IGc2"/>
    <property type="match status" value="5"/>
</dbReference>
<dbReference type="FunFam" id="2.60.40.10:FF:000600">
    <property type="entry name" value="Contactin 2"/>
    <property type="match status" value="1"/>
</dbReference>
<dbReference type="Pfam" id="PF00041">
    <property type="entry name" value="fn3"/>
    <property type="match status" value="2"/>
</dbReference>
<dbReference type="PROSITE" id="PS50853">
    <property type="entry name" value="FN3"/>
    <property type="match status" value="4"/>
</dbReference>
<dbReference type="GO" id="GO:0007411">
    <property type="term" value="P:axon guidance"/>
    <property type="evidence" value="ECO:0007669"/>
    <property type="project" value="TreeGrafter"/>
</dbReference>
<feature type="domain" description="Fibronectin type-III" evidence="17">
    <location>
        <begin position="728"/>
        <end position="826"/>
    </location>
</feature>
<organism evidence="18 19">
    <name type="scientific">Pelobates cultripes</name>
    <name type="common">Western spadefoot toad</name>
    <dbReference type="NCBI Taxonomy" id="61616"/>
    <lineage>
        <taxon>Eukaryota</taxon>
        <taxon>Metazoa</taxon>
        <taxon>Chordata</taxon>
        <taxon>Craniata</taxon>
        <taxon>Vertebrata</taxon>
        <taxon>Euteleostomi</taxon>
        <taxon>Amphibia</taxon>
        <taxon>Batrachia</taxon>
        <taxon>Anura</taxon>
        <taxon>Pelobatoidea</taxon>
        <taxon>Pelobatidae</taxon>
        <taxon>Pelobates</taxon>
    </lineage>
</organism>
<evidence type="ECO:0000256" key="15">
    <source>
        <dbReference type="SAM" id="MobiDB-lite"/>
    </source>
</evidence>
<dbReference type="FunFam" id="2.60.40.10:FF:000028">
    <property type="entry name" value="Neuronal cell adhesion molecule"/>
    <property type="match status" value="1"/>
</dbReference>
<dbReference type="FunFam" id="2.60.40.10:FF:000054">
    <property type="entry name" value="Contactin 1"/>
    <property type="match status" value="1"/>
</dbReference>
<feature type="region of interest" description="Disordered" evidence="15">
    <location>
        <begin position="1009"/>
        <end position="1035"/>
    </location>
</feature>
<sequence>MVGESQITSHNAPQALSHTLADFRAFGAVHAPVQCISQLCRVKLELRSLSFPPLLPPSCAVRGHLVGVFGVDENPQRVEAPDFVLDYRCESDFFPVFHTRTCSEREAEVPTALASSLAFRHTMLPPSSAFLFCSAFLSFTVLCPVVGFTGGYGPVFEEQPQNTLFPEGSAEEQVTLSCRARAIPSATYRWKLNGTDLILVANSSYLLVGGNLVISNPTQSKHAGTYQCVASNPRGTVFSSEALLRFGYLYEFPPEERGPVKVTEGLGVMLPCNPPQHYPGLSYRWLLNEFPSFLSTDSRRFISQVTGNLYIARTESEDNGGYSCLTTSHISFTTKSVYSTFSKLIVTPEAEPRLFAPNIKVRFPAETYTVSGQAVTLECFAFGNPVPSIQWRKVDGPLPPRWLVSDSILHIPSISFEEDGTYECVAVNSKGRDTHKGQVIVQAQPEWLQVISDTDAKIGSDLMWNCAASGKPRPTIRWLRDGKPLTSQTRIDVSNGQLKFTNLSLQDSGMYQCVAGNKHGAIYTSAELTVQAMAPDFRLSPVRRLIPAARGGEVTIHCNPRAAPTPVIMWSKGTELLHNSSRVTVTSNGTLILKNISRSDEGKYTCFAENFMGKSNSTGTLSVREATKITLAPSGSDINQGENVTLQCHASHDPSMDLTFTWEIDGLPIHFDKEEEHYYRATGNEAVGDLHIINAQLKHAGKYTCTAQTVVDLASASGSLLIRGPPGPPGGVVVIDVGDTSIKLSWSRGFSNHSPISRYMIQVRESQAEVWRTARTDPPNIEGNAESALVVSLAPWTDYLFRVVASNILGVGEPSNPSAIIRTKEAAPNVAPSGVNGGGGAPNELTINWTPIGRQYQNGDGFGYLIAFKRKDEESWQKVRVPGVLSQHYVYRNESITAYTPFDVMIKGYNQKGEGPYSLETTVYSAEEEPIVSPSEVKATVLSSSEVVVAWSSVQTVNGVLLGYEIRYWKAGDKEAAADRVRSAGLDTEARVSGLRPDTTYHFTVRAYNRAGTGPSSPTANITTTKAPPSRPPGNISWTLSRSNVNLKWDPVIALKNESLVTGYKMLYRLDSQSSPTLYVTSKTRMELPLPEGASHVTIQLRATGKGGDGAASEVHIPTDSGTSMMVENSASGPVLQALLTNSAVLLVLSRYIVV</sequence>
<keyword evidence="6" id="KW-0677">Repeat</keyword>
<feature type="domain" description="Ig-like" evidence="16">
    <location>
        <begin position="357"/>
        <end position="440"/>
    </location>
</feature>
<reference evidence="18" key="1">
    <citation type="submission" date="2022-03" db="EMBL/GenBank/DDBJ databases">
        <authorList>
            <person name="Alioto T."/>
            <person name="Alioto T."/>
            <person name="Gomez Garrido J."/>
        </authorList>
    </citation>
    <scope>NUCLEOTIDE SEQUENCE</scope>
</reference>
<keyword evidence="4" id="KW-0336">GPI-anchor</keyword>
<dbReference type="PROSITE" id="PS50835">
    <property type="entry name" value="IG_LIKE"/>
    <property type="match status" value="6"/>
</dbReference>
<dbReference type="FunFam" id="2.60.40.10:FF:000004">
    <property type="entry name" value="DCC isoform 1"/>
    <property type="match status" value="1"/>
</dbReference>
<dbReference type="CDD" id="cd04969">
    <property type="entry name" value="Ig5_Contactin"/>
    <property type="match status" value="1"/>
</dbReference>
<accession>A0AAD1VNA7</accession>
<evidence type="ECO:0000256" key="11">
    <source>
        <dbReference type="ARBA" id="ARBA00023288"/>
    </source>
</evidence>
<evidence type="ECO:0000256" key="10">
    <source>
        <dbReference type="ARBA" id="ARBA00023180"/>
    </source>
</evidence>
<dbReference type="InterPro" id="IPR013783">
    <property type="entry name" value="Ig-like_fold"/>
</dbReference>
<comment type="similarity">
    <text evidence="2">Belongs to the immunoglobulin superfamily. Contactin family.</text>
</comment>
<keyword evidence="12" id="KW-0393">Immunoglobulin domain</keyword>
<dbReference type="Proteomes" id="UP001295444">
    <property type="component" value="Chromosome 01"/>
</dbReference>
<feature type="domain" description="Fibronectin type-III" evidence="17">
    <location>
        <begin position="1032"/>
        <end position="1123"/>
    </location>
</feature>
<dbReference type="CDD" id="cd00063">
    <property type="entry name" value="FN3"/>
    <property type="match status" value="4"/>
</dbReference>
<dbReference type="Gene3D" id="2.60.40.10">
    <property type="entry name" value="Immunoglobulins"/>
    <property type="match status" value="10"/>
</dbReference>
<dbReference type="Pfam" id="PF07679">
    <property type="entry name" value="I-set"/>
    <property type="match status" value="2"/>
</dbReference>
<dbReference type="SMART" id="SM00060">
    <property type="entry name" value="FN3"/>
    <property type="match status" value="4"/>
</dbReference>
<dbReference type="EMBL" id="OW240912">
    <property type="protein sequence ID" value="CAH2221180.1"/>
    <property type="molecule type" value="Genomic_DNA"/>
</dbReference>
<dbReference type="AlphaFoldDB" id="A0AAD1VNA7"/>
<feature type="domain" description="Ig-like" evidence="16">
    <location>
        <begin position="445"/>
        <end position="529"/>
    </location>
</feature>
<dbReference type="PANTHER" id="PTHR44170:SF28">
    <property type="entry name" value="CONTACTIN-2"/>
    <property type="match status" value="1"/>
</dbReference>
<evidence type="ECO:0000256" key="7">
    <source>
        <dbReference type="ARBA" id="ARBA00022889"/>
    </source>
</evidence>
<dbReference type="InterPro" id="IPR007110">
    <property type="entry name" value="Ig-like_dom"/>
</dbReference>
<evidence type="ECO:0000256" key="2">
    <source>
        <dbReference type="ARBA" id="ARBA00009812"/>
    </source>
</evidence>
<keyword evidence="8" id="KW-0472">Membrane</keyword>
<proteinExistence type="inferred from homology"/>
<dbReference type="GO" id="GO:0098552">
    <property type="term" value="C:side of membrane"/>
    <property type="evidence" value="ECO:0007669"/>
    <property type="project" value="UniProtKB-KW"/>
</dbReference>
<evidence type="ECO:0000259" key="16">
    <source>
        <dbReference type="PROSITE" id="PS50835"/>
    </source>
</evidence>
<dbReference type="InterPro" id="IPR003598">
    <property type="entry name" value="Ig_sub2"/>
</dbReference>
<dbReference type="GO" id="GO:0098632">
    <property type="term" value="F:cell-cell adhesion mediator activity"/>
    <property type="evidence" value="ECO:0007669"/>
    <property type="project" value="TreeGrafter"/>
</dbReference>
<dbReference type="GO" id="GO:0030424">
    <property type="term" value="C:axon"/>
    <property type="evidence" value="ECO:0007669"/>
    <property type="project" value="TreeGrafter"/>
</dbReference>
<evidence type="ECO:0000256" key="4">
    <source>
        <dbReference type="ARBA" id="ARBA00022622"/>
    </source>
</evidence>
<comment type="subcellular location">
    <subcellularLocation>
        <location evidence="1">Cell membrane</location>
        <topology evidence="1">Lipid-anchor</topology>
        <topology evidence="1">GPI-anchor</topology>
    </subcellularLocation>
</comment>
<keyword evidence="19" id="KW-1185">Reference proteome</keyword>
<feature type="domain" description="Ig-like" evidence="16">
    <location>
        <begin position="154"/>
        <end position="245"/>
    </location>
</feature>
<dbReference type="SMART" id="SM00409">
    <property type="entry name" value="IG"/>
    <property type="match status" value="6"/>
</dbReference>
<dbReference type="SUPFAM" id="SSF49265">
    <property type="entry name" value="Fibronectin type III"/>
    <property type="match status" value="2"/>
</dbReference>
<evidence type="ECO:0000256" key="1">
    <source>
        <dbReference type="ARBA" id="ARBA00004609"/>
    </source>
</evidence>
<dbReference type="InterPro" id="IPR003599">
    <property type="entry name" value="Ig_sub"/>
</dbReference>
<dbReference type="InterPro" id="IPR003961">
    <property type="entry name" value="FN3_dom"/>
</dbReference>
<dbReference type="FunFam" id="2.60.40.10:FF:000005">
    <property type="entry name" value="Neuronal cell adhesion molecule"/>
    <property type="match status" value="1"/>
</dbReference>
<dbReference type="SUPFAM" id="SSF48726">
    <property type="entry name" value="Immunoglobulin"/>
    <property type="match status" value="6"/>
</dbReference>
<dbReference type="PANTHER" id="PTHR44170">
    <property type="entry name" value="PROTEIN SIDEKICK"/>
    <property type="match status" value="1"/>
</dbReference>
<evidence type="ECO:0000313" key="19">
    <source>
        <dbReference type="Proteomes" id="UP001295444"/>
    </source>
</evidence>
<keyword evidence="5" id="KW-0732">Signal</keyword>
<evidence type="ECO:0000256" key="12">
    <source>
        <dbReference type="ARBA" id="ARBA00023319"/>
    </source>
</evidence>
<keyword evidence="9" id="KW-1015">Disulfide bond</keyword>
<dbReference type="FunFam" id="2.60.40.10:FF:000047">
    <property type="entry name" value="Contactin 1"/>
    <property type="match status" value="1"/>
</dbReference>
<protein>
    <recommendedName>
        <fullName evidence="13">Contactin-2</fullName>
    </recommendedName>
    <alternativeName>
        <fullName evidence="14">Axonin-1</fullName>
    </alternativeName>
</protein>
<keyword evidence="11" id="KW-0449">Lipoprotein</keyword>
<feature type="compositionally biased region" description="Polar residues" evidence="15">
    <location>
        <begin position="1014"/>
        <end position="1027"/>
    </location>
</feature>
<keyword evidence="3" id="KW-1003">Cell membrane</keyword>
<evidence type="ECO:0000259" key="17">
    <source>
        <dbReference type="PROSITE" id="PS50853"/>
    </source>
</evidence>
<evidence type="ECO:0000256" key="14">
    <source>
        <dbReference type="ARBA" id="ARBA00082464"/>
    </source>
</evidence>
<evidence type="ECO:0000256" key="6">
    <source>
        <dbReference type="ARBA" id="ARBA00022737"/>
    </source>
</evidence>
<dbReference type="FunFam" id="2.60.40.10:FF:000035">
    <property type="entry name" value="Contactin 1"/>
    <property type="match status" value="1"/>
</dbReference>
<dbReference type="GO" id="GO:0007420">
    <property type="term" value="P:brain development"/>
    <property type="evidence" value="ECO:0007669"/>
    <property type="project" value="TreeGrafter"/>
</dbReference>
<dbReference type="FunFam" id="2.60.40.10:FF:000044">
    <property type="entry name" value="Contactin 1"/>
    <property type="match status" value="1"/>
</dbReference>
<dbReference type="PRINTS" id="PR00014">
    <property type="entry name" value="FNTYPEIII"/>
</dbReference>
<gene>
    <name evidence="18" type="ORF">PECUL_23A021413</name>
</gene>
<evidence type="ECO:0000256" key="3">
    <source>
        <dbReference type="ARBA" id="ARBA00022475"/>
    </source>
</evidence>
<dbReference type="InterPro" id="IPR013098">
    <property type="entry name" value="Ig_I-set"/>
</dbReference>
<dbReference type="FunFam" id="2.60.40.10:FF:000052">
    <property type="entry name" value="Contactin 1"/>
    <property type="match status" value="1"/>
</dbReference>
<keyword evidence="10" id="KW-0325">Glycoprotein</keyword>
<feature type="domain" description="Ig-like" evidence="16">
    <location>
        <begin position="627"/>
        <end position="717"/>
    </location>
</feature>
<feature type="domain" description="Ig-like" evidence="16">
    <location>
        <begin position="535"/>
        <end position="622"/>
    </location>
</feature>
<feature type="domain" description="Ig-like" evidence="16">
    <location>
        <begin position="253"/>
        <end position="342"/>
    </location>
</feature>
<dbReference type="InterPro" id="IPR036179">
    <property type="entry name" value="Ig-like_dom_sf"/>
</dbReference>
<dbReference type="FunFam" id="2.60.40.10:FF:000064">
    <property type="entry name" value="Contactin 1"/>
    <property type="match status" value="1"/>
</dbReference>
<evidence type="ECO:0000313" key="18">
    <source>
        <dbReference type="EMBL" id="CAH2221180.1"/>
    </source>
</evidence>
<evidence type="ECO:0000256" key="8">
    <source>
        <dbReference type="ARBA" id="ARBA00023136"/>
    </source>
</evidence>
<feature type="domain" description="Fibronectin type-III" evidence="17">
    <location>
        <begin position="831"/>
        <end position="928"/>
    </location>
</feature>
<evidence type="ECO:0000256" key="9">
    <source>
        <dbReference type="ARBA" id="ARBA00023157"/>
    </source>
</evidence>
<evidence type="ECO:0000256" key="13">
    <source>
        <dbReference type="ARBA" id="ARBA00072737"/>
    </source>
</evidence>
<feature type="domain" description="Fibronectin type-III" evidence="17">
    <location>
        <begin position="933"/>
        <end position="1028"/>
    </location>
</feature>